<sequence length="85" mass="9672">MKKYYKVVSRDPVRSGTIEVSFGQMNSPLKGPTSPNKLSNYKRIYGIYFHLLISFRFWIGCVEEWKLEKLPPSGILLTAALTFGG</sequence>
<dbReference type="Gramene" id="KJB42163">
    <property type="protein sequence ID" value="KJB42163"/>
    <property type="gene ID" value="B456_007G139900"/>
</dbReference>
<dbReference type="EMBL" id="CM001746">
    <property type="protein sequence ID" value="KJB42163.1"/>
    <property type="molecule type" value="Genomic_DNA"/>
</dbReference>
<evidence type="ECO:0000313" key="2">
    <source>
        <dbReference type="Proteomes" id="UP000032304"/>
    </source>
</evidence>
<name>A0A0D2QSF1_GOSRA</name>
<dbReference type="AlphaFoldDB" id="A0A0D2QSF1"/>
<evidence type="ECO:0000313" key="1">
    <source>
        <dbReference type="EMBL" id="KJB42163.1"/>
    </source>
</evidence>
<gene>
    <name evidence="1" type="ORF">B456_007G139900</name>
</gene>
<protein>
    <submittedName>
        <fullName evidence="1">Uncharacterized protein</fullName>
    </submittedName>
</protein>
<keyword evidence="2" id="KW-1185">Reference proteome</keyword>
<dbReference type="Proteomes" id="UP000032304">
    <property type="component" value="Chromosome 7"/>
</dbReference>
<accession>A0A0D2QSF1</accession>
<reference evidence="1 2" key="1">
    <citation type="journal article" date="2012" name="Nature">
        <title>Repeated polyploidization of Gossypium genomes and the evolution of spinnable cotton fibres.</title>
        <authorList>
            <person name="Paterson A.H."/>
            <person name="Wendel J.F."/>
            <person name="Gundlach H."/>
            <person name="Guo H."/>
            <person name="Jenkins J."/>
            <person name="Jin D."/>
            <person name="Llewellyn D."/>
            <person name="Showmaker K.C."/>
            <person name="Shu S."/>
            <person name="Udall J."/>
            <person name="Yoo M.J."/>
            <person name="Byers R."/>
            <person name="Chen W."/>
            <person name="Doron-Faigenboim A."/>
            <person name="Duke M.V."/>
            <person name="Gong L."/>
            <person name="Grimwood J."/>
            <person name="Grover C."/>
            <person name="Grupp K."/>
            <person name="Hu G."/>
            <person name="Lee T.H."/>
            <person name="Li J."/>
            <person name="Lin L."/>
            <person name="Liu T."/>
            <person name="Marler B.S."/>
            <person name="Page J.T."/>
            <person name="Roberts A.W."/>
            <person name="Romanel E."/>
            <person name="Sanders W.S."/>
            <person name="Szadkowski E."/>
            <person name="Tan X."/>
            <person name="Tang H."/>
            <person name="Xu C."/>
            <person name="Wang J."/>
            <person name="Wang Z."/>
            <person name="Zhang D."/>
            <person name="Zhang L."/>
            <person name="Ashrafi H."/>
            <person name="Bedon F."/>
            <person name="Bowers J.E."/>
            <person name="Brubaker C.L."/>
            <person name="Chee P.W."/>
            <person name="Das S."/>
            <person name="Gingle A.R."/>
            <person name="Haigler C.H."/>
            <person name="Harker D."/>
            <person name="Hoffmann L.V."/>
            <person name="Hovav R."/>
            <person name="Jones D.C."/>
            <person name="Lemke C."/>
            <person name="Mansoor S."/>
            <person name="ur Rahman M."/>
            <person name="Rainville L.N."/>
            <person name="Rambani A."/>
            <person name="Reddy U.K."/>
            <person name="Rong J.K."/>
            <person name="Saranga Y."/>
            <person name="Scheffler B.E."/>
            <person name="Scheffler J.A."/>
            <person name="Stelly D.M."/>
            <person name="Triplett B.A."/>
            <person name="Van Deynze A."/>
            <person name="Vaslin M.F."/>
            <person name="Waghmare V.N."/>
            <person name="Walford S.A."/>
            <person name="Wright R.J."/>
            <person name="Zaki E.A."/>
            <person name="Zhang T."/>
            <person name="Dennis E.S."/>
            <person name="Mayer K.F."/>
            <person name="Peterson D.G."/>
            <person name="Rokhsar D.S."/>
            <person name="Wang X."/>
            <person name="Schmutz J."/>
        </authorList>
    </citation>
    <scope>NUCLEOTIDE SEQUENCE [LARGE SCALE GENOMIC DNA]</scope>
</reference>
<proteinExistence type="predicted"/>
<organism evidence="1 2">
    <name type="scientific">Gossypium raimondii</name>
    <name type="common">Peruvian cotton</name>
    <name type="synonym">Gossypium klotzschianum subsp. raimondii</name>
    <dbReference type="NCBI Taxonomy" id="29730"/>
    <lineage>
        <taxon>Eukaryota</taxon>
        <taxon>Viridiplantae</taxon>
        <taxon>Streptophyta</taxon>
        <taxon>Embryophyta</taxon>
        <taxon>Tracheophyta</taxon>
        <taxon>Spermatophyta</taxon>
        <taxon>Magnoliopsida</taxon>
        <taxon>eudicotyledons</taxon>
        <taxon>Gunneridae</taxon>
        <taxon>Pentapetalae</taxon>
        <taxon>rosids</taxon>
        <taxon>malvids</taxon>
        <taxon>Malvales</taxon>
        <taxon>Malvaceae</taxon>
        <taxon>Malvoideae</taxon>
        <taxon>Gossypium</taxon>
    </lineage>
</organism>